<evidence type="ECO:0000313" key="1">
    <source>
        <dbReference type="EMBL" id="CAJ1935766.1"/>
    </source>
</evidence>
<organism evidence="1 2">
    <name type="scientific">Cylindrotheca closterium</name>
    <dbReference type="NCBI Taxonomy" id="2856"/>
    <lineage>
        <taxon>Eukaryota</taxon>
        <taxon>Sar</taxon>
        <taxon>Stramenopiles</taxon>
        <taxon>Ochrophyta</taxon>
        <taxon>Bacillariophyta</taxon>
        <taxon>Bacillariophyceae</taxon>
        <taxon>Bacillariophycidae</taxon>
        <taxon>Bacillariales</taxon>
        <taxon>Bacillariaceae</taxon>
        <taxon>Cylindrotheca</taxon>
    </lineage>
</organism>
<evidence type="ECO:0000313" key="2">
    <source>
        <dbReference type="Proteomes" id="UP001295423"/>
    </source>
</evidence>
<name>A0AAD2CM75_9STRA</name>
<comment type="caution">
    <text evidence="1">The sequence shown here is derived from an EMBL/GenBank/DDBJ whole genome shotgun (WGS) entry which is preliminary data.</text>
</comment>
<proteinExistence type="predicted"/>
<dbReference type="Proteomes" id="UP001295423">
    <property type="component" value="Unassembled WGS sequence"/>
</dbReference>
<sequence>MHTTLVALNAATNAHMDGLHCAMEDWFNLSTYLGFCLREWAQEDDYRRLASGGEIAPNGTKRAFTLDDIRLFDSGNCPVLIAAFIENFDAVARSNVKFSWQKNHDHGKENCFPAIPATLPVTLCRVSITSSADSPGLSVWIRPIFRLQCTKVPLVKRFSFTAKSLLPPFGPWPRRLTTLLIAICSDITNIHPTLFELGRR</sequence>
<gene>
    <name evidence="1" type="ORF">CYCCA115_LOCUS4897</name>
</gene>
<accession>A0AAD2CM75</accession>
<dbReference type="AlphaFoldDB" id="A0AAD2CM75"/>
<keyword evidence="2" id="KW-1185">Reference proteome</keyword>
<reference evidence="1" key="1">
    <citation type="submission" date="2023-08" db="EMBL/GenBank/DDBJ databases">
        <authorList>
            <person name="Audoor S."/>
            <person name="Bilcke G."/>
        </authorList>
    </citation>
    <scope>NUCLEOTIDE SEQUENCE</scope>
</reference>
<protein>
    <submittedName>
        <fullName evidence="1">Uncharacterized protein</fullName>
    </submittedName>
</protein>
<dbReference type="EMBL" id="CAKOGP040000506">
    <property type="protein sequence ID" value="CAJ1935766.1"/>
    <property type="molecule type" value="Genomic_DNA"/>
</dbReference>